<dbReference type="KEGG" id="pna:Pnap_4920"/>
<sequence>MQITEFNTPEGLAVTDPEIPVVLEASTGRELPVREVIGDDLAHLMQLRMAVATSNQEDRALYLCPECFVPLALLSRKERRRFWFKHTLEDGRCSAVTRGELTQEEINARKYNGAKESFLHRQMKQWLVESLYANGRFADIASEQRWTGSVTGAWRKPDVSAQLENLKFAFEVQLSTTFLDVIAERRRFYTLEGGLLFWVFAHFEDDGRRLTQDDVFYNNNQNAFIVSQATRDASRAAGKFLLDCVWSEPGHGNAEPVLRRQRVSFDELTLDQEKQQVYFFDYAGAQARRVADEAAERASWPTRFEAWWLQVAGSYSSLYDQEHEVHQFPQCVPKDWNDWGLISLTPLRFYGKDMRLPVAMLNCFYSAKHGRPVGLNRKHFIEVAHYLAESYPRYLMWFRRALAVYDRAPLLKQQDKTGNWAKRVKAYLPDMHADPEKYTADQKHQRLFEYLFPELLPLPASPNEAL</sequence>
<dbReference type="InterPro" id="IPR046099">
    <property type="entry name" value="DUF6035"/>
</dbReference>
<dbReference type="Pfam" id="PF25167">
    <property type="entry name" value="DUF7829"/>
    <property type="match status" value="1"/>
</dbReference>
<dbReference type="HOGENOM" id="CLU_049576_0_0_4"/>
<accession>A1VWF6</accession>
<proteinExistence type="predicted"/>
<reference evidence="5" key="1">
    <citation type="journal article" date="2009" name="Environ. Microbiol.">
        <title>The genome of Polaromonas naphthalenivorans strain CJ2, isolated from coal tar-contaminated sediment, reveals physiological and metabolic versatility and evolution through extensive horizontal gene transfer.</title>
        <authorList>
            <person name="Yagi J.M."/>
            <person name="Sims D."/>
            <person name="Brettin T."/>
            <person name="Bruce D."/>
            <person name="Madsen E.L."/>
        </authorList>
    </citation>
    <scope>NUCLEOTIDE SEQUENCE [LARGE SCALE GENOMIC DNA]</scope>
    <source>
        <strain evidence="5">CJ2</strain>
        <plasmid evidence="5">Plasmid pPNAP03</plasmid>
    </source>
</reference>
<feature type="domain" description="DUF7829" evidence="2">
    <location>
        <begin position="365"/>
        <end position="454"/>
    </location>
</feature>
<protein>
    <submittedName>
        <fullName evidence="4">Uncharacterized protein</fullName>
    </submittedName>
</protein>
<keyword evidence="5" id="KW-1185">Reference proteome</keyword>
<organism evidence="4 5">
    <name type="scientific">Polaromonas naphthalenivorans (strain CJ2)</name>
    <dbReference type="NCBI Taxonomy" id="365044"/>
    <lineage>
        <taxon>Bacteria</taxon>
        <taxon>Pseudomonadati</taxon>
        <taxon>Pseudomonadota</taxon>
        <taxon>Betaproteobacteria</taxon>
        <taxon>Burkholderiales</taxon>
        <taxon>Comamonadaceae</taxon>
        <taxon>Polaromonas</taxon>
    </lineage>
</organism>
<dbReference type="AlphaFoldDB" id="A1VWF6"/>
<gene>
    <name evidence="4" type="ordered locus">Pnap_4920</name>
</gene>
<dbReference type="OrthoDB" id="1302950at2"/>
<dbReference type="RefSeq" id="WP_011798355.1">
    <property type="nucleotide sequence ID" value="NC_008759.1"/>
</dbReference>
<evidence type="ECO:0000313" key="5">
    <source>
        <dbReference type="Proteomes" id="UP000000644"/>
    </source>
</evidence>
<feature type="domain" description="DUF7830" evidence="3">
    <location>
        <begin position="28"/>
        <end position="99"/>
    </location>
</feature>
<dbReference type="Proteomes" id="UP000000644">
    <property type="component" value="Plasmid pPNAP03"/>
</dbReference>
<evidence type="ECO:0000313" key="4">
    <source>
        <dbReference type="EMBL" id="ABM39984.1"/>
    </source>
</evidence>
<evidence type="ECO:0000259" key="2">
    <source>
        <dbReference type="Pfam" id="PF25167"/>
    </source>
</evidence>
<feature type="domain" description="DUF6035" evidence="1">
    <location>
        <begin position="110"/>
        <end position="282"/>
    </location>
</feature>
<dbReference type="Pfam" id="PF25169">
    <property type="entry name" value="DUF7830"/>
    <property type="match status" value="1"/>
</dbReference>
<dbReference type="InterPro" id="IPR057152">
    <property type="entry name" value="DUF7830"/>
</dbReference>
<evidence type="ECO:0000259" key="3">
    <source>
        <dbReference type="Pfam" id="PF25169"/>
    </source>
</evidence>
<dbReference type="Pfam" id="PF19500">
    <property type="entry name" value="DUF6035"/>
    <property type="match status" value="1"/>
</dbReference>
<name>A1VWF6_POLNA</name>
<evidence type="ECO:0000259" key="1">
    <source>
        <dbReference type="Pfam" id="PF19500"/>
    </source>
</evidence>
<dbReference type="EMBL" id="CP000532">
    <property type="protein sequence ID" value="ABM39984.1"/>
    <property type="molecule type" value="Genomic_DNA"/>
</dbReference>
<keyword evidence="4" id="KW-0614">Plasmid</keyword>
<geneLocation type="plasmid" evidence="4 5">
    <name>pPNAP03</name>
</geneLocation>
<dbReference type="InterPro" id="IPR057151">
    <property type="entry name" value="DUF7829"/>
</dbReference>